<protein>
    <submittedName>
        <fullName evidence="1">Uncharacterized protein</fullName>
    </submittedName>
</protein>
<proteinExistence type="predicted"/>
<organism evidence="1 2">
    <name type="scientific">Claveliimonas bilis</name>
    <dbReference type="NCBI Taxonomy" id="3028070"/>
    <lineage>
        <taxon>Bacteria</taxon>
        <taxon>Bacillati</taxon>
        <taxon>Bacillota</taxon>
        <taxon>Clostridia</taxon>
        <taxon>Lachnospirales</taxon>
        <taxon>Lachnospiraceae</taxon>
        <taxon>Claveliimonas</taxon>
    </lineage>
</organism>
<accession>A0ABN6YS98</accession>
<sequence length="169" mass="17242">MSAVAPMSVFAAESETEVKYITGAVTPGGGDAGYYVTIPSDIMFQDTATAVEQKLELKPVDTTKGLPYGLEVGVGVASAQGAVVSNGTYGSLKYEVDYTANEGGAKLAEGSTGDPTDVFVGTLKSKSTPSAGDQTLALTGQARLLQAAGVGTPKGTEFVDTLTYTITQN</sequence>
<name>A0ABN6YS98_9FIRM</name>
<evidence type="ECO:0000313" key="1">
    <source>
        <dbReference type="EMBL" id="BDZ75883.1"/>
    </source>
</evidence>
<dbReference type="EMBL" id="AP027742">
    <property type="protein sequence ID" value="BDZ75883.1"/>
    <property type="molecule type" value="Genomic_DNA"/>
</dbReference>
<evidence type="ECO:0000313" key="2">
    <source>
        <dbReference type="Proteomes" id="UP001305815"/>
    </source>
</evidence>
<gene>
    <name evidence="1" type="ORF">Lac1_00660</name>
</gene>
<reference evidence="2" key="1">
    <citation type="journal article" date="2023" name="Int. J. Syst. Evol. Microbiol.">
        <title>Claveliimonas bilis gen. nov., sp. nov., deoxycholic acid-producing bacteria isolated from human faeces, and reclassification of Sellimonas monacensis Zenner et al. 2021 as Claveliimonas monacensis comb. nov.</title>
        <authorList>
            <person name="Hisatomi A."/>
            <person name="Kastawa N.W.E.P.G."/>
            <person name="Song I."/>
            <person name="Ohkuma M."/>
            <person name="Fukiya S."/>
            <person name="Sakamoto M."/>
        </authorList>
    </citation>
    <scope>NUCLEOTIDE SEQUENCE [LARGE SCALE GENOMIC DNA]</scope>
    <source>
        <strain evidence="2">12BBH14</strain>
    </source>
</reference>
<keyword evidence="2" id="KW-1185">Reference proteome</keyword>
<dbReference type="Proteomes" id="UP001305815">
    <property type="component" value="Chromosome"/>
</dbReference>